<feature type="non-terminal residue" evidence="1">
    <location>
        <position position="1"/>
    </location>
</feature>
<organism evidence="1 2">
    <name type="scientific">Ophiocordyceps polyrhachis-furcata BCC 54312</name>
    <dbReference type="NCBI Taxonomy" id="1330021"/>
    <lineage>
        <taxon>Eukaryota</taxon>
        <taxon>Fungi</taxon>
        <taxon>Dikarya</taxon>
        <taxon>Ascomycota</taxon>
        <taxon>Pezizomycotina</taxon>
        <taxon>Sordariomycetes</taxon>
        <taxon>Hypocreomycetidae</taxon>
        <taxon>Hypocreales</taxon>
        <taxon>Ophiocordycipitaceae</taxon>
        <taxon>Ophiocordyceps</taxon>
    </lineage>
</organism>
<reference evidence="1 2" key="1">
    <citation type="journal article" date="2015" name="BMC Genomics">
        <title>Insights from the genome of Ophiocordyceps polyrhachis-furcata to pathogenicity and host specificity in insect fungi.</title>
        <authorList>
            <person name="Wichadakul D."/>
            <person name="Kobmoo N."/>
            <person name="Ingsriswang S."/>
            <person name="Tangphatsornruang S."/>
            <person name="Chantasingh D."/>
            <person name="Luangsa-ard J.J."/>
            <person name="Eurwilaichitr L."/>
        </authorList>
    </citation>
    <scope>NUCLEOTIDE SEQUENCE [LARGE SCALE GENOMIC DNA]</scope>
    <source>
        <strain evidence="1 2">BCC 54312</strain>
    </source>
</reference>
<protein>
    <submittedName>
        <fullName evidence="1">Uncharacterized protein</fullName>
    </submittedName>
</protein>
<accession>A0A367LGN2</accession>
<evidence type="ECO:0000313" key="1">
    <source>
        <dbReference type="EMBL" id="RCI13422.1"/>
    </source>
</evidence>
<name>A0A367LGN2_9HYPO</name>
<sequence>EDESRDGGFVRIEEELKAGEVIVLKKQISQQQRYLTWKIGDLEEDFNVMDQPDDLTLYSAPIDVTAALCRDQSGAMTAIGTARRSLPTVTQGVVAGLRPNWYNLFQGPNEIICGAKGKEEGGEKKVEMDEELTNREGDHVIEKKKRNHVIKVRKADADNSSKYFSRYFKVPTCSTLTYLYKIGDLEEDLYVPYPAVICGSGNDNE</sequence>
<dbReference type="AlphaFoldDB" id="A0A367LGN2"/>
<proteinExistence type="predicted"/>
<evidence type="ECO:0000313" key="2">
    <source>
        <dbReference type="Proteomes" id="UP000253664"/>
    </source>
</evidence>
<dbReference type="Proteomes" id="UP000253664">
    <property type="component" value="Unassembled WGS sequence"/>
</dbReference>
<gene>
    <name evidence="1" type="ORF">L249_5613</name>
</gene>
<keyword evidence="2" id="KW-1185">Reference proteome</keyword>
<comment type="caution">
    <text evidence="1">The sequence shown here is derived from an EMBL/GenBank/DDBJ whole genome shotgun (WGS) entry which is preliminary data.</text>
</comment>
<dbReference type="EMBL" id="LKCN02000006">
    <property type="protein sequence ID" value="RCI13422.1"/>
    <property type="molecule type" value="Genomic_DNA"/>
</dbReference>